<dbReference type="EMBL" id="AP023036">
    <property type="protein sequence ID" value="BCD45721.1"/>
    <property type="molecule type" value="Genomic_DNA"/>
</dbReference>
<dbReference type="PANTHER" id="PTHR43856">
    <property type="entry name" value="CARDIOLIPIN HYDROLASE"/>
    <property type="match status" value="1"/>
</dbReference>
<evidence type="ECO:0000256" key="6">
    <source>
        <dbReference type="ARBA" id="ARBA00023098"/>
    </source>
</evidence>
<dbReference type="SUPFAM" id="SSF56024">
    <property type="entry name" value="Phospholipase D/nuclease"/>
    <property type="match status" value="1"/>
</dbReference>
<keyword evidence="7" id="KW-0732">Signal</keyword>
<dbReference type="Gene3D" id="3.30.870.10">
    <property type="entry name" value="Endonuclease Chain A"/>
    <property type="match status" value="1"/>
</dbReference>
<dbReference type="GO" id="GO:0016891">
    <property type="term" value="F:RNA endonuclease activity producing 5'-phosphomonoesters, hydrolytic mechanism"/>
    <property type="evidence" value="ECO:0007669"/>
    <property type="project" value="TreeGrafter"/>
</dbReference>
<dbReference type="InterPro" id="IPR001736">
    <property type="entry name" value="PLipase_D/transphosphatidylase"/>
</dbReference>
<keyword evidence="12" id="KW-1185">Reference proteome</keyword>
<dbReference type="Proteomes" id="UP000509742">
    <property type="component" value="Chromosome"/>
</dbReference>
<dbReference type="PANTHER" id="PTHR43856:SF1">
    <property type="entry name" value="MITOCHONDRIAL CARDIOLIPIN HYDROLASE"/>
    <property type="match status" value="1"/>
</dbReference>
<organism evidence="10 11">
    <name type="scientific">Helicobacter suis</name>
    <dbReference type="NCBI Taxonomy" id="104628"/>
    <lineage>
        <taxon>Bacteria</taxon>
        <taxon>Pseudomonadati</taxon>
        <taxon>Campylobacterota</taxon>
        <taxon>Epsilonproteobacteria</taxon>
        <taxon>Campylobacterales</taxon>
        <taxon>Helicobacteraceae</taxon>
        <taxon>Helicobacter</taxon>
    </lineage>
</organism>
<reference evidence="9 12" key="2">
    <citation type="submission" date="2020-04" db="EMBL/GenBank/DDBJ databases">
        <title>Genomic analysis of gastric non-Helicobacter pylori Helicobacters isolated in Japan.</title>
        <authorList>
            <person name="Suzuki M."/>
            <person name="Rimbara E."/>
        </authorList>
    </citation>
    <scope>NUCLEOTIDE SEQUENCE [LARGE SCALE GENOMIC DNA]</scope>
    <source>
        <strain evidence="9 12">NHP19-0020</strain>
    </source>
</reference>
<feature type="signal peptide" evidence="7">
    <location>
        <begin position="1"/>
        <end position="21"/>
    </location>
</feature>
<evidence type="ECO:0000256" key="7">
    <source>
        <dbReference type="SAM" id="SignalP"/>
    </source>
</evidence>
<dbReference type="Pfam" id="PF13091">
    <property type="entry name" value="PLDc_2"/>
    <property type="match status" value="1"/>
</dbReference>
<gene>
    <name evidence="10" type="primary">nucT</name>
    <name evidence="9" type="ORF">NHP190020_07600</name>
    <name evidence="10" type="ORF">SNTW_03400</name>
</gene>
<evidence type="ECO:0000313" key="9">
    <source>
        <dbReference type="EMBL" id="BCD45721.1"/>
    </source>
</evidence>
<keyword evidence="6" id="KW-0443">Lipid metabolism</keyword>
<dbReference type="SMART" id="SM00155">
    <property type="entry name" value="PLDc"/>
    <property type="match status" value="1"/>
</dbReference>
<feature type="domain" description="PLD phosphodiesterase" evidence="8">
    <location>
        <begin position="122"/>
        <end position="149"/>
    </location>
</feature>
<dbReference type="GO" id="GO:0006793">
    <property type="term" value="P:phosphorus metabolic process"/>
    <property type="evidence" value="ECO:0007669"/>
    <property type="project" value="UniProtKB-ARBA"/>
</dbReference>
<sequence>MRSIKASLFSSLLAFSLNLQADSTLYMLPYEQNEALKSLISGINAAKSNINIAIYSFTHRDISKALKDAASRGVRINIIFDRSSNIHSEYSAMGYLSKYRGINTCMLSGREARKIGRGRHEYEGIMHQKLALIDNNTIFLGSANWSKNAFENNYELLMRDNNPAIIQKAQSYFKKMWAGCQHP</sequence>
<accession>A0A6J4CWZ6</accession>
<dbReference type="Proteomes" id="UP000317935">
    <property type="component" value="Chromosome"/>
</dbReference>
<feature type="chain" id="PRO_5044644200" description="phospholipase D" evidence="7">
    <location>
        <begin position="22"/>
        <end position="183"/>
    </location>
</feature>
<dbReference type="PROSITE" id="PS50035">
    <property type="entry name" value="PLD"/>
    <property type="match status" value="1"/>
</dbReference>
<dbReference type="EC" id="3.1.4.4" evidence="3"/>
<comment type="catalytic activity">
    <reaction evidence="1">
        <text>a 1,2-diacyl-sn-glycero-3-phosphocholine + H2O = a 1,2-diacyl-sn-glycero-3-phosphate + choline + H(+)</text>
        <dbReference type="Rhea" id="RHEA:14445"/>
        <dbReference type="ChEBI" id="CHEBI:15354"/>
        <dbReference type="ChEBI" id="CHEBI:15377"/>
        <dbReference type="ChEBI" id="CHEBI:15378"/>
        <dbReference type="ChEBI" id="CHEBI:57643"/>
        <dbReference type="ChEBI" id="CHEBI:58608"/>
        <dbReference type="EC" id="3.1.4.4"/>
    </reaction>
</comment>
<evidence type="ECO:0000256" key="2">
    <source>
        <dbReference type="ARBA" id="ARBA00008664"/>
    </source>
</evidence>
<dbReference type="RefSeq" id="WP_176485971.1">
    <property type="nucleotide sequence ID" value="NZ_AP019774.1"/>
</dbReference>
<dbReference type="GO" id="GO:0016042">
    <property type="term" value="P:lipid catabolic process"/>
    <property type="evidence" value="ECO:0007669"/>
    <property type="project" value="UniProtKB-KW"/>
</dbReference>
<name>A0A6J4CWZ6_9HELI</name>
<evidence type="ECO:0000313" key="12">
    <source>
        <dbReference type="Proteomes" id="UP000509742"/>
    </source>
</evidence>
<keyword evidence="4" id="KW-0378">Hydrolase</keyword>
<reference evidence="10 11" key="1">
    <citation type="submission" date="2019-06" db="EMBL/GenBank/DDBJ databases">
        <title>Complete genome sequence of Helicobacter suis SNTW101c.</title>
        <authorList>
            <person name="Rimbara E."/>
            <person name="Suzuki M."/>
            <person name="Matsui H."/>
            <person name="Nakamura M."/>
            <person name="Mori S."/>
            <person name="Shibayama K."/>
        </authorList>
    </citation>
    <scope>NUCLEOTIDE SEQUENCE [LARGE SCALE GENOMIC DNA]</scope>
    <source>
        <strain evidence="10 11">SNTW101c</strain>
    </source>
</reference>
<evidence type="ECO:0000256" key="5">
    <source>
        <dbReference type="ARBA" id="ARBA00022963"/>
    </source>
</evidence>
<proteinExistence type="inferred from homology"/>
<evidence type="ECO:0000256" key="4">
    <source>
        <dbReference type="ARBA" id="ARBA00022801"/>
    </source>
</evidence>
<dbReference type="InterPro" id="IPR051406">
    <property type="entry name" value="PLD_domain"/>
</dbReference>
<evidence type="ECO:0000256" key="3">
    <source>
        <dbReference type="ARBA" id="ARBA00012027"/>
    </source>
</evidence>
<evidence type="ECO:0000313" key="11">
    <source>
        <dbReference type="Proteomes" id="UP000317935"/>
    </source>
</evidence>
<dbReference type="GO" id="GO:0004630">
    <property type="term" value="F:phospholipase D activity"/>
    <property type="evidence" value="ECO:0007669"/>
    <property type="project" value="UniProtKB-EC"/>
</dbReference>
<comment type="similarity">
    <text evidence="2">Belongs to the phospholipase D family.</text>
</comment>
<evidence type="ECO:0000313" key="10">
    <source>
        <dbReference type="EMBL" id="BCD69695.1"/>
    </source>
</evidence>
<evidence type="ECO:0000259" key="8">
    <source>
        <dbReference type="PROSITE" id="PS50035"/>
    </source>
</evidence>
<dbReference type="GeneID" id="56929407"/>
<dbReference type="InterPro" id="IPR025202">
    <property type="entry name" value="PLD-like_dom"/>
</dbReference>
<keyword evidence="5" id="KW-0442">Lipid degradation</keyword>
<protein>
    <recommendedName>
        <fullName evidence="3">phospholipase D</fullName>
        <ecNumber evidence="3">3.1.4.4</ecNumber>
    </recommendedName>
</protein>
<dbReference type="AlphaFoldDB" id="A0A6J4CWZ6"/>
<dbReference type="EMBL" id="AP019774">
    <property type="protein sequence ID" value="BCD69695.1"/>
    <property type="molecule type" value="Genomic_DNA"/>
</dbReference>
<evidence type="ECO:0000256" key="1">
    <source>
        <dbReference type="ARBA" id="ARBA00000798"/>
    </source>
</evidence>
<dbReference type="CDD" id="cd09116">
    <property type="entry name" value="PLDc_Nuc_like"/>
    <property type="match status" value="1"/>
</dbReference>